<evidence type="ECO:0000313" key="3">
    <source>
        <dbReference type="Proteomes" id="UP001281410"/>
    </source>
</evidence>
<dbReference type="PANTHER" id="PTHR33494:SF1">
    <property type="entry name" value="C2H2-TYPE DOMAIN-CONTAINING PROTEIN-RELATED"/>
    <property type="match status" value="1"/>
</dbReference>
<dbReference type="AlphaFoldDB" id="A0AAE0DZI3"/>
<accession>A0AAE0DZI3</accession>
<dbReference type="Proteomes" id="UP001281410">
    <property type="component" value="Unassembled WGS sequence"/>
</dbReference>
<dbReference type="PANTHER" id="PTHR33494">
    <property type="entry name" value="OS02G0793800 PROTEIN"/>
    <property type="match status" value="1"/>
</dbReference>
<sequence>MPEDGPRTLNVVLARQPFFFRDINPRPKKHTLWQDTSDFTDGQASIHWQHFMQCPQGILNKHFENLIQCDTCLNFLSQQPEMILYSPYFGYAIFGFHNMSSPAETLTHSSEHMSRDQAPSPMNHIRHYCISN</sequence>
<evidence type="ECO:0000259" key="1">
    <source>
        <dbReference type="Pfam" id="PF24818"/>
    </source>
</evidence>
<organism evidence="2 3">
    <name type="scientific">Dipteronia sinensis</name>
    <dbReference type="NCBI Taxonomy" id="43782"/>
    <lineage>
        <taxon>Eukaryota</taxon>
        <taxon>Viridiplantae</taxon>
        <taxon>Streptophyta</taxon>
        <taxon>Embryophyta</taxon>
        <taxon>Tracheophyta</taxon>
        <taxon>Spermatophyta</taxon>
        <taxon>Magnoliopsida</taxon>
        <taxon>eudicotyledons</taxon>
        <taxon>Gunneridae</taxon>
        <taxon>Pentapetalae</taxon>
        <taxon>rosids</taxon>
        <taxon>malvids</taxon>
        <taxon>Sapindales</taxon>
        <taxon>Sapindaceae</taxon>
        <taxon>Hippocastanoideae</taxon>
        <taxon>Acereae</taxon>
        <taxon>Dipteronia</taxon>
    </lineage>
</organism>
<reference evidence="2" key="1">
    <citation type="journal article" date="2023" name="Plant J.">
        <title>Genome sequences and population genomics provide insights into the demographic history, inbreeding, and mutation load of two 'living fossil' tree species of Dipteronia.</title>
        <authorList>
            <person name="Feng Y."/>
            <person name="Comes H.P."/>
            <person name="Chen J."/>
            <person name="Zhu S."/>
            <person name="Lu R."/>
            <person name="Zhang X."/>
            <person name="Li P."/>
            <person name="Qiu J."/>
            <person name="Olsen K.M."/>
            <person name="Qiu Y."/>
        </authorList>
    </citation>
    <scope>NUCLEOTIDE SEQUENCE</scope>
    <source>
        <strain evidence="2">NBL</strain>
    </source>
</reference>
<evidence type="ECO:0000313" key="2">
    <source>
        <dbReference type="EMBL" id="KAK3198581.1"/>
    </source>
</evidence>
<dbReference type="Pfam" id="PF24818">
    <property type="entry name" value="PH_TRF2_HOY1"/>
    <property type="match status" value="1"/>
</dbReference>
<gene>
    <name evidence="2" type="ORF">Dsin_021996</name>
</gene>
<dbReference type="EMBL" id="JANJYJ010000007">
    <property type="protein sequence ID" value="KAK3198581.1"/>
    <property type="molecule type" value="Genomic_DNA"/>
</dbReference>
<keyword evidence="3" id="KW-1185">Reference proteome</keyword>
<protein>
    <recommendedName>
        <fullName evidence="1">TRF2/HOY1 PH-like domain-containing protein</fullName>
    </recommendedName>
</protein>
<feature type="domain" description="TRF2/HOY1 PH-like" evidence="1">
    <location>
        <begin position="2"/>
        <end position="60"/>
    </location>
</feature>
<name>A0AAE0DZI3_9ROSI</name>
<comment type="caution">
    <text evidence="2">The sequence shown here is derived from an EMBL/GenBank/DDBJ whole genome shotgun (WGS) entry which is preliminary data.</text>
</comment>
<proteinExistence type="predicted"/>
<dbReference type="InterPro" id="IPR057939">
    <property type="entry name" value="TRF2_HOY1_PH"/>
</dbReference>